<feature type="region of interest" description="Disordered" evidence="1">
    <location>
        <begin position="151"/>
        <end position="173"/>
    </location>
</feature>
<evidence type="ECO:0000313" key="4">
    <source>
        <dbReference type="Proteomes" id="UP000651452"/>
    </source>
</evidence>
<comment type="caution">
    <text evidence="3">The sequence shown here is derived from an EMBL/GenBank/DDBJ whole genome shotgun (WGS) entry which is preliminary data.</text>
</comment>
<reference evidence="3" key="2">
    <citation type="submission" date="2020-09" db="EMBL/GenBank/DDBJ databases">
        <title>Reference genome assembly for Australian Ascochyta lentis isolate Al4.</title>
        <authorList>
            <person name="Lee R.C."/>
            <person name="Farfan-Caceres L.M."/>
            <person name="Debler J.W."/>
            <person name="Williams A.H."/>
            <person name="Henares B.M."/>
        </authorList>
    </citation>
    <scope>NUCLEOTIDE SEQUENCE</scope>
    <source>
        <strain evidence="3">Al4</strain>
    </source>
</reference>
<gene>
    <name evidence="3" type="ORF">EKO04_008797</name>
</gene>
<evidence type="ECO:0000256" key="2">
    <source>
        <dbReference type="SAM" id="SignalP"/>
    </source>
</evidence>
<proteinExistence type="predicted"/>
<keyword evidence="2" id="KW-0732">Signal</keyword>
<evidence type="ECO:0000313" key="3">
    <source>
        <dbReference type="EMBL" id="KAF9693360.1"/>
    </source>
</evidence>
<name>A0A8H7IV60_9PLEO</name>
<dbReference type="EMBL" id="RZGK01000016">
    <property type="protein sequence ID" value="KAF9693360.1"/>
    <property type="molecule type" value="Genomic_DNA"/>
</dbReference>
<dbReference type="Proteomes" id="UP000651452">
    <property type="component" value="Unassembled WGS sequence"/>
</dbReference>
<evidence type="ECO:0000256" key="1">
    <source>
        <dbReference type="SAM" id="MobiDB-lite"/>
    </source>
</evidence>
<organism evidence="3 4">
    <name type="scientific">Ascochyta lentis</name>
    <dbReference type="NCBI Taxonomy" id="205686"/>
    <lineage>
        <taxon>Eukaryota</taxon>
        <taxon>Fungi</taxon>
        <taxon>Dikarya</taxon>
        <taxon>Ascomycota</taxon>
        <taxon>Pezizomycotina</taxon>
        <taxon>Dothideomycetes</taxon>
        <taxon>Pleosporomycetidae</taxon>
        <taxon>Pleosporales</taxon>
        <taxon>Pleosporineae</taxon>
        <taxon>Didymellaceae</taxon>
        <taxon>Ascochyta</taxon>
    </lineage>
</organism>
<feature type="signal peptide" evidence="2">
    <location>
        <begin position="1"/>
        <end position="20"/>
    </location>
</feature>
<sequence>MHFTNTAACLGSLFVATAYASTPVSFEVPGSAPGTAVAPEVDTTTVFETSTYYLTPVITVTSDTANSTAELTKTGYAPPPVEPTTTPEASLYVSNGHTFVPVTLWEGSTTRVIYPQNSTAIEIPTGVPVNNTSTVVVPTNGTSTVVVTATASSSKTTASTTTKDKTTTTASASASVSEVPVNGASKVAGSALLGMGIVASVMALL</sequence>
<accession>A0A8H7IV60</accession>
<reference evidence="3" key="1">
    <citation type="submission" date="2018-12" db="EMBL/GenBank/DDBJ databases">
        <authorList>
            <person name="Syme R.A."/>
            <person name="Farfan-Caceres L."/>
            <person name="Lichtenzveig J."/>
        </authorList>
    </citation>
    <scope>NUCLEOTIDE SEQUENCE</scope>
    <source>
        <strain evidence="3">Al4</strain>
    </source>
</reference>
<dbReference type="AlphaFoldDB" id="A0A8H7IV60"/>
<dbReference type="OrthoDB" id="3790880at2759"/>
<keyword evidence="4" id="KW-1185">Reference proteome</keyword>
<feature type="chain" id="PRO_5034965553" evidence="2">
    <location>
        <begin position="21"/>
        <end position="205"/>
    </location>
</feature>
<protein>
    <submittedName>
        <fullName evidence="3">Uncharacterized protein</fullName>
    </submittedName>
</protein>